<dbReference type="GO" id="GO:0003677">
    <property type="term" value="F:DNA binding"/>
    <property type="evidence" value="ECO:0007669"/>
    <property type="project" value="InterPro"/>
</dbReference>
<feature type="region of interest" description="Disordered" evidence="1">
    <location>
        <begin position="454"/>
        <end position="483"/>
    </location>
</feature>
<evidence type="ECO:0000259" key="3">
    <source>
        <dbReference type="Pfam" id="PF02371"/>
    </source>
</evidence>
<dbReference type="Pfam" id="PF02371">
    <property type="entry name" value="Transposase_20"/>
    <property type="match status" value="1"/>
</dbReference>
<feature type="domain" description="Transposase IS116/IS110/IS902 C-terminal" evidence="3">
    <location>
        <begin position="322"/>
        <end position="403"/>
    </location>
</feature>
<feature type="compositionally biased region" description="Low complexity" evidence="1">
    <location>
        <begin position="540"/>
        <end position="552"/>
    </location>
</feature>
<dbReference type="RefSeq" id="WP_202920236.1">
    <property type="nucleotide sequence ID" value="NZ_CP036273.1"/>
</dbReference>
<feature type="region of interest" description="Disordered" evidence="1">
    <location>
        <begin position="1"/>
        <end position="26"/>
    </location>
</feature>
<keyword evidence="5" id="KW-1185">Reference proteome</keyword>
<name>A0A517XWI2_9BACT</name>
<dbReference type="GO" id="GO:0006313">
    <property type="term" value="P:DNA transposition"/>
    <property type="evidence" value="ECO:0007669"/>
    <property type="project" value="InterPro"/>
</dbReference>
<evidence type="ECO:0000313" key="5">
    <source>
        <dbReference type="Proteomes" id="UP000319576"/>
    </source>
</evidence>
<evidence type="ECO:0000259" key="2">
    <source>
        <dbReference type="Pfam" id="PF01548"/>
    </source>
</evidence>
<dbReference type="InterPro" id="IPR002525">
    <property type="entry name" value="Transp_IS110-like_N"/>
</dbReference>
<feature type="domain" description="Transposase IS110-like N-terminal" evidence="2">
    <location>
        <begin position="45"/>
        <end position="188"/>
    </location>
</feature>
<feature type="compositionally biased region" description="Basic residues" evidence="1">
    <location>
        <begin position="1"/>
        <end position="10"/>
    </location>
</feature>
<dbReference type="EMBL" id="CP036273">
    <property type="protein sequence ID" value="QDU21863.1"/>
    <property type="molecule type" value="Genomic_DNA"/>
</dbReference>
<dbReference type="GO" id="GO:0004803">
    <property type="term" value="F:transposase activity"/>
    <property type="evidence" value="ECO:0007669"/>
    <property type="project" value="InterPro"/>
</dbReference>
<feature type="region of interest" description="Disordered" evidence="1">
    <location>
        <begin position="540"/>
        <end position="630"/>
    </location>
</feature>
<feature type="compositionally biased region" description="Pro residues" evidence="1">
    <location>
        <begin position="11"/>
        <end position="21"/>
    </location>
</feature>
<dbReference type="NCBIfam" id="NF033542">
    <property type="entry name" value="transpos_IS110"/>
    <property type="match status" value="1"/>
</dbReference>
<protein>
    <submittedName>
        <fullName evidence="4">Transposase</fullName>
    </submittedName>
</protein>
<sequence length="630" mass="68154">MPARKTRPRKPPPPDAPPRLPPDLRDRAEACARLAAAPAPNRHAAGIDVGDATHWVCVGETPDGTDPVREFPAHTPGLRQLVAWLKHCGVTTVALEAGGVYGHVLFLTLLEAGLDVVMTPPQFAKQIQGRPKTDRRDCQWIWRLHHHGMLPSVFQPDEATQTLRDYVRQRANLVRLGAQHVQRMQKALGLMNLKLTAVLGDTTGVTGLKIIRAIVAGERDPHALARLRDRRCKHSAAEIATALDGRYRPEHLTELRLCLKMWDAYQEAVADLDPIIAAHLRAMRRQTTLPPLPPQTRVRGRKPHDPKFDVRVALYLATGVDLTAVEGLDAVHALTLVSELGSDFTKWPTVKHFTSWLGLCPNWKKTGGRVQSSKTRRGKNRAASALRLAAWGLVRSKSYLGAYLRRQRSRLGAPKAVTATAHKLARVVYHLVRYGAAYVKQTEAAYAEQVRARVRSSRSPSSSGGPVKVTCSSCTAPSASGRRTTSSAAVGLCELWVAETNHAPPSAAAPGSACLCSAAATASASSPSYCSDSSGCPAASRRRASASTGPSAVRCRRNNASPASGRSAIGTDHHSLSRSSRPVCHSGSSIHGPYRSAADMQAPPRPNHQFRRSADRGGPDCISPPASRRR</sequence>
<dbReference type="InterPro" id="IPR047650">
    <property type="entry name" value="Transpos_IS110"/>
</dbReference>
<organism evidence="4 5">
    <name type="scientific">Urbifossiella limnaea</name>
    <dbReference type="NCBI Taxonomy" id="2528023"/>
    <lineage>
        <taxon>Bacteria</taxon>
        <taxon>Pseudomonadati</taxon>
        <taxon>Planctomycetota</taxon>
        <taxon>Planctomycetia</taxon>
        <taxon>Gemmatales</taxon>
        <taxon>Gemmataceae</taxon>
        <taxon>Urbifossiella</taxon>
    </lineage>
</organism>
<feature type="compositionally biased region" description="Low complexity" evidence="1">
    <location>
        <begin position="457"/>
        <end position="467"/>
    </location>
</feature>
<proteinExistence type="predicted"/>
<dbReference type="PANTHER" id="PTHR33055:SF13">
    <property type="entry name" value="TRANSPOSASE"/>
    <property type="match status" value="1"/>
</dbReference>
<dbReference type="Proteomes" id="UP000319576">
    <property type="component" value="Chromosome"/>
</dbReference>
<dbReference type="Pfam" id="PF01548">
    <property type="entry name" value="DEDD_Tnp_IS110"/>
    <property type="match status" value="1"/>
</dbReference>
<evidence type="ECO:0000313" key="4">
    <source>
        <dbReference type="EMBL" id="QDU21863.1"/>
    </source>
</evidence>
<dbReference type="AlphaFoldDB" id="A0A517XWI2"/>
<gene>
    <name evidence="4" type="ORF">ETAA1_38360</name>
</gene>
<dbReference type="PANTHER" id="PTHR33055">
    <property type="entry name" value="TRANSPOSASE FOR INSERTION SEQUENCE ELEMENT IS1111A"/>
    <property type="match status" value="1"/>
</dbReference>
<accession>A0A517XWI2</accession>
<evidence type="ECO:0000256" key="1">
    <source>
        <dbReference type="SAM" id="MobiDB-lite"/>
    </source>
</evidence>
<reference evidence="4 5" key="1">
    <citation type="submission" date="2019-02" db="EMBL/GenBank/DDBJ databases">
        <title>Deep-cultivation of Planctomycetes and their phenomic and genomic characterization uncovers novel biology.</title>
        <authorList>
            <person name="Wiegand S."/>
            <person name="Jogler M."/>
            <person name="Boedeker C."/>
            <person name="Pinto D."/>
            <person name="Vollmers J."/>
            <person name="Rivas-Marin E."/>
            <person name="Kohn T."/>
            <person name="Peeters S.H."/>
            <person name="Heuer A."/>
            <person name="Rast P."/>
            <person name="Oberbeckmann S."/>
            <person name="Bunk B."/>
            <person name="Jeske O."/>
            <person name="Meyerdierks A."/>
            <person name="Storesund J.E."/>
            <person name="Kallscheuer N."/>
            <person name="Luecker S."/>
            <person name="Lage O.M."/>
            <person name="Pohl T."/>
            <person name="Merkel B.J."/>
            <person name="Hornburger P."/>
            <person name="Mueller R.-W."/>
            <person name="Bruemmer F."/>
            <person name="Labrenz M."/>
            <person name="Spormann A.M."/>
            <person name="Op den Camp H."/>
            <person name="Overmann J."/>
            <person name="Amann R."/>
            <person name="Jetten M.S.M."/>
            <person name="Mascher T."/>
            <person name="Medema M.H."/>
            <person name="Devos D.P."/>
            <person name="Kaster A.-K."/>
            <person name="Ovreas L."/>
            <person name="Rohde M."/>
            <person name="Galperin M.Y."/>
            <person name="Jogler C."/>
        </authorList>
    </citation>
    <scope>NUCLEOTIDE SEQUENCE [LARGE SCALE GENOMIC DNA]</scope>
    <source>
        <strain evidence="4 5">ETA_A1</strain>
    </source>
</reference>
<dbReference type="InterPro" id="IPR003346">
    <property type="entry name" value="Transposase_20"/>
</dbReference>
<dbReference type="KEGG" id="uli:ETAA1_38360"/>